<reference evidence="3" key="2">
    <citation type="submission" date="2015-01" db="EMBL/GenBank/DDBJ databases">
        <title>Evolutionary Origins and Diversification of the Mycorrhizal Mutualists.</title>
        <authorList>
            <consortium name="DOE Joint Genome Institute"/>
            <consortium name="Mycorrhizal Genomics Consortium"/>
            <person name="Kohler A."/>
            <person name="Kuo A."/>
            <person name="Nagy L.G."/>
            <person name="Floudas D."/>
            <person name="Copeland A."/>
            <person name="Barry K.W."/>
            <person name="Cichocki N."/>
            <person name="Veneault-Fourrey C."/>
            <person name="LaButti K."/>
            <person name="Lindquist E.A."/>
            <person name="Lipzen A."/>
            <person name="Lundell T."/>
            <person name="Morin E."/>
            <person name="Murat C."/>
            <person name="Riley R."/>
            <person name="Ohm R."/>
            <person name="Sun H."/>
            <person name="Tunlid A."/>
            <person name="Henrissat B."/>
            <person name="Grigoriev I.V."/>
            <person name="Hibbett D.S."/>
            <person name="Martin F."/>
        </authorList>
    </citation>
    <scope>NUCLEOTIDE SEQUENCE [LARGE SCALE GENOMIC DNA]</scope>
    <source>
        <strain evidence="3">441</strain>
    </source>
</reference>
<organism evidence="2 3">
    <name type="scientific">Pisolithus microcarpus 441</name>
    <dbReference type="NCBI Taxonomy" id="765257"/>
    <lineage>
        <taxon>Eukaryota</taxon>
        <taxon>Fungi</taxon>
        <taxon>Dikarya</taxon>
        <taxon>Basidiomycota</taxon>
        <taxon>Agaricomycotina</taxon>
        <taxon>Agaricomycetes</taxon>
        <taxon>Agaricomycetidae</taxon>
        <taxon>Boletales</taxon>
        <taxon>Sclerodermatineae</taxon>
        <taxon>Pisolithaceae</taxon>
        <taxon>Pisolithus</taxon>
    </lineage>
</organism>
<protein>
    <submittedName>
        <fullName evidence="2">Uncharacterized protein</fullName>
    </submittedName>
</protein>
<evidence type="ECO:0000313" key="2">
    <source>
        <dbReference type="EMBL" id="KIK20882.1"/>
    </source>
</evidence>
<evidence type="ECO:0000256" key="1">
    <source>
        <dbReference type="SAM" id="Phobius"/>
    </source>
</evidence>
<dbReference type="HOGENOM" id="CLU_2543452_0_0_1"/>
<proteinExistence type="predicted"/>
<keyword evidence="1" id="KW-1133">Transmembrane helix</keyword>
<reference evidence="2 3" key="1">
    <citation type="submission" date="2014-04" db="EMBL/GenBank/DDBJ databases">
        <authorList>
            <consortium name="DOE Joint Genome Institute"/>
            <person name="Kuo A."/>
            <person name="Kohler A."/>
            <person name="Costa M.D."/>
            <person name="Nagy L.G."/>
            <person name="Floudas D."/>
            <person name="Copeland A."/>
            <person name="Barry K.W."/>
            <person name="Cichocki N."/>
            <person name="Veneault-Fourrey C."/>
            <person name="LaButti K."/>
            <person name="Lindquist E.A."/>
            <person name="Lipzen A."/>
            <person name="Lundell T."/>
            <person name="Morin E."/>
            <person name="Murat C."/>
            <person name="Sun H."/>
            <person name="Tunlid A."/>
            <person name="Henrissat B."/>
            <person name="Grigoriev I.V."/>
            <person name="Hibbett D.S."/>
            <person name="Martin F."/>
            <person name="Nordberg H.P."/>
            <person name="Cantor M.N."/>
            <person name="Hua S.X."/>
        </authorList>
    </citation>
    <scope>NUCLEOTIDE SEQUENCE [LARGE SCALE GENOMIC DNA]</scope>
    <source>
        <strain evidence="2 3">441</strain>
    </source>
</reference>
<dbReference type="EMBL" id="KN833758">
    <property type="protein sequence ID" value="KIK20882.1"/>
    <property type="molecule type" value="Genomic_DNA"/>
</dbReference>
<keyword evidence="3" id="KW-1185">Reference proteome</keyword>
<name>A0A0C9ZEJ9_9AGAM</name>
<feature type="transmembrane region" description="Helical" evidence="1">
    <location>
        <begin position="61"/>
        <end position="78"/>
    </location>
</feature>
<gene>
    <name evidence="2" type="ORF">PISMIDRAFT_570941</name>
</gene>
<keyword evidence="1" id="KW-0812">Transmembrane</keyword>
<feature type="transmembrane region" description="Helical" evidence="1">
    <location>
        <begin position="36"/>
        <end position="54"/>
    </location>
</feature>
<dbReference type="AlphaFoldDB" id="A0A0C9ZEJ9"/>
<sequence length="83" mass="9260">MGGNSPSYFVDHSNLRSHSPTNIHQLLGYCLTFFRLSNQLALFGSIVLFALSLYCNARLPALYMNVALPVCSFTPLIWPRQPG</sequence>
<dbReference type="Proteomes" id="UP000054018">
    <property type="component" value="Unassembled WGS sequence"/>
</dbReference>
<evidence type="ECO:0000313" key="3">
    <source>
        <dbReference type="Proteomes" id="UP000054018"/>
    </source>
</evidence>
<accession>A0A0C9ZEJ9</accession>
<keyword evidence="1" id="KW-0472">Membrane</keyword>